<dbReference type="Gene3D" id="1.10.443.10">
    <property type="entry name" value="Intergrase catalytic core"/>
    <property type="match status" value="1"/>
</dbReference>
<dbReference type="GO" id="GO:0015074">
    <property type="term" value="P:DNA integration"/>
    <property type="evidence" value="ECO:0007669"/>
    <property type="project" value="InterPro"/>
</dbReference>
<dbReference type="InterPro" id="IPR013762">
    <property type="entry name" value="Integrase-like_cat_sf"/>
</dbReference>
<dbReference type="SUPFAM" id="SSF56349">
    <property type="entry name" value="DNA breaking-rejoining enzymes"/>
    <property type="match status" value="1"/>
</dbReference>
<feature type="domain" description="Tyr recombinase" evidence="2">
    <location>
        <begin position="61"/>
        <end position="239"/>
    </location>
</feature>
<dbReference type="GO" id="GO:0006310">
    <property type="term" value="P:DNA recombination"/>
    <property type="evidence" value="ECO:0007669"/>
    <property type="project" value="UniProtKB-KW"/>
</dbReference>
<dbReference type="PANTHER" id="PTHR30349:SF64">
    <property type="entry name" value="PROPHAGE INTEGRASE INTD-RELATED"/>
    <property type="match status" value="1"/>
</dbReference>
<proteinExistence type="predicted"/>
<dbReference type="Pfam" id="PF00589">
    <property type="entry name" value="Phage_integrase"/>
    <property type="match status" value="1"/>
</dbReference>
<dbReference type="CDD" id="cd00796">
    <property type="entry name" value="INT_Rci_Hp1_C"/>
    <property type="match status" value="1"/>
</dbReference>
<dbReference type="GO" id="GO:0003677">
    <property type="term" value="F:DNA binding"/>
    <property type="evidence" value="ECO:0007669"/>
    <property type="project" value="InterPro"/>
</dbReference>
<reference evidence="3" key="1">
    <citation type="journal article" date="2020" name="mSystems">
        <title>Genome- and Community-Level Interaction Insights into Carbon Utilization and Element Cycling Functions of Hydrothermarchaeota in Hydrothermal Sediment.</title>
        <authorList>
            <person name="Zhou Z."/>
            <person name="Liu Y."/>
            <person name="Xu W."/>
            <person name="Pan J."/>
            <person name="Luo Z.H."/>
            <person name="Li M."/>
        </authorList>
    </citation>
    <scope>NUCLEOTIDE SEQUENCE [LARGE SCALE GENOMIC DNA]</scope>
    <source>
        <strain evidence="3">SpSt-548</strain>
    </source>
</reference>
<gene>
    <name evidence="3" type="ORF">ENT08_01085</name>
</gene>
<name>A0A7V4G711_9BACT</name>
<keyword evidence="1" id="KW-0233">DNA recombination</keyword>
<protein>
    <submittedName>
        <fullName evidence="3">Site-specific integrase</fullName>
    </submittedName>
</protein>
<evidence type="ECO:0000313" key="3">
    <source>
        <dbReference type="EMBL" id="HGS04331.1"/>
    </source>
</evidence>
<evidence type="ECO:0000256" key="1">
    <source>
        <dbReference type="ARBA" id="ARBA00023172"/>
    </source>
</evidence>
<dbReference type="InterPro" id="IPR011010">
    <property type="entry name" value="DNA_brk_join_enz"/>
</dbReference>
<dbReference type="InterPro" id="IPR050090">
    <property type="entry name" value="Tyrosine_recombinase_XerCD"/>
</dbReference>
<dbReference type="PANTHER" id="PTHR30349">
    <property type="entry name" value="PHAGE INTEGRASE-RELATED"/>
    <property type="match status" value="1"/>
</dbReference>
<comment type="caution">
    <text evidence="3">The sequence shown here is derived from an EMBL/GenBank/DDBJ whole genome shotgun (WGS) entry which is preliminary data.</text>
</comment>
<dbReference type="InterPro" id="IPR002104">
    <property type="entry name" value="Integrase_catalytic"/>
</dbReference>
<accession>A0A7V4G711</accession>
<sequence length="249" mass="29195">MNIRDLPEGHIEDFRNWLPPHLSAKTVYNIMGILHKLLRDAYRRKDILVLPEFPKVEKGEPVTRWITEEEQRLVLAQMKDPVRRAFYLFLMKQGCRPSEARAMRWENIDLKNNIVKISAGFTRNKYKPYTKERDVRYLPLHPEAKKFLLALPRQLSGWVFTSQGKPLTQCLVSHYWRRAAKRGGINVNCYEGTRHSLASQAINRGISERKIGDFWGHKVLTSTRRYVKMRIAALMEVWGDVPNLSPKKK</sequence>
<dbReference type="PROSITE" id="PS51898">
    <property type="entry name" value="TYR_RECOMBINASE"/>
    <property type="match status" value="1"/>
</dbReference>
<organism evidence="3">
    <name type="scientific">Desulfobacca acetoxidans</name>
    <dbReference type="NCBI Taxonomy" id="60893"/>
    <lineage>
        <taxon>Bacteria</taxon>
        <taxon>Pseudomonadati</taxon>
        <taxon>Thermodesulfobacteriota</taxon>
        <taxon>Desulfobaccia</taxon>
        <taxon>Desulfobaccales</taxon>
        <taxon>Desulfobaccaceae</taxon>
        <taxon>Desulfobacca</taxon>
    </lineage>
</organism>
<evidence type="ECO:0000259" key="2">
    <source>
        <dbReference type="PROSITE" id="PS51898"/>
    </source>
</evidence>
<dbReference type="AlphaFoldDB" id="A0A7V4G711"/>
<dbReference type="EMBL" id="DSXI01000063">
    <property type="protein sequence ID" value="HGS04331.1"/>
    <property type="molecule type" value="Genomic_DNA"/>
</dbReference>